<keyword evidence="3" id="KW-1185">Reference proteome</keyword>
<organism evidence="2 3">
    <name type="scientific">Lactuca saligna</name>
    <name type="common">Willowleaf lettuce</name>
    <dbReference type="NCBI Taxonomy" id="75948"/>
    <lineage>
        <taxon>Eukaryota</taxon>
        <taxon>Viridiplantae</taxon>
        <taxon>Streptophyta</taxon>
        <taxon>Embryophyta</taxon>
        <taxon>Tracheophyta</taxon>
        <taxon>Spermatophyta</taxon>
        <taxon>Magnoliopsida</taxon>
        <taxon>eudicotyledons</taxon>
        <taxon>Gunneridae</taxon>
        <taxon>Pentapetalae</taxon>
        <taxon>asterids</taxon>
        <taxon>campanulids</taxon>
        <taxon>Asterales</taxon>
        <taxon>Asteraceae</taxon>
        <taxon>Cichorioideae</taxon>
        <taxon>Cichorieae</taxon>
        <taxon>Lactucinae</taxon>
        <taxon>Lactuca</taxon>
    </lineage>
</organism>
<accession>A0AA35YB83</accession>
<sequence>MEDICASREDYASNRSKLLPFSPIQSQSFHTAYSKGVEHCRSDRIPMNSNSHGILISSKACTYHHRNCYPKGINEETDGGDFRLDMPARSTPTTASTSHTLNPKRKQQR</sequence>
<dbReference type="AlphaFoldDB" id="A0AA35YB83"/>
<evidence type="ECO:0000256" key="1">
    <source>
        <dbReference type="SAM" id="MobiDB-lite"/>
    </source>
</evidence>
<evidence type="ECO:0000313" key="3">
    <source>
        <dbReference type="Proteomes" id="UP001177003"/>
    </source>
</evidence>
<protein>
    <submittedName>
        <fullName evidence="2">Uncharacterized protein</fullName>
    </submittedName>
</protein>
<reference evidence="2" key="1">
    <citation type="submission" date="2023-04" db="EMBL/GenBank/DDBJ databases">
        <authorList>
            <person name="Vijverberg K."/>
            <person name="Xiong W."/>
            <person name="Schranz E."/>
        </authorList>
    </citation>
    <scope>NUCLEOTIDE SEQUENCE</scope>
</reference>
<name>A0AA35YB83_LACSI</name>
<dbReference type="EMBL" id="OX465077">
    <property type="protein sequence ID" value="CAI9267917.1"/>
    <property type="molecule type" value="Genomic_DNA"/>
</dbReference>
<feature type="region of interest" description="Disordered" evidence="1">
    <location>
        <begin position="73"/>
        <end position="109"/>
    </location>
</feature>
<proteinExistence type="predicted"/>
<gene>
    <name evidence="2" type="ORF">LSALG_LOCUS8372</name>
</gene>
<evidence type="ECO:0000313" key="2">
    <source>
        <dbReference type="EMBL" id="CAI9267917.1"/>
    </source>
</evidence>
<dbReference type="Proteomes" id="UP001177003">
    <property type="component" value="Chromosome 1"/>
</dbReference>
<feature type="compositionally biased region" description="Low complexity" evidence="1">
    <location>
        <begin position="90"/>
        <end position="100"/>
    </location>
</feature>